<reference evidence="4" key="1">
    <citation type="journal article" date="2019" name="Int. J. Syst. Evol. Microbiol.">
        <title>The Global Catalogue of Microorganisms (GCM) 10K type strain sequencing project: providing services to taxonomists for standard genome sequencing and annotation.</title>
        <authorList>
            <consortium name="The Broad Institute Genomics Platform"/>
            <consortium name="The Broad Institute Genome Sequencing Center for Infectious Disease"/>
            <person name="Wu L."/>
            <person name="Ma J."/>
        </authorList>
    </citation>
    <scope>NUCLEOTIDE SEQUENCE [LARGE SCALE GENOMIC DNA]</scope>
    <source>
        <strain evidence="4">JCM 3380</strain>
    </source>
</reference>
<dbReference type="Gene3D" id="3.40.640.10">
    <property type="entry name" value="Type I PLP-dependent aspartate aminotransferase-like (Major domain)"/>
    <property type="match status" value="1"/>
</dbReference>
<dbReference type="RefSeq" id="WP_343933646.1">
    <property type="nucleotide sequence ID" value="NZ_BAAABU010000004.1"/>
</dbReference>
<comment type="cofactor">
    <cofactor evidence="1">
        <name>pyridoxal 5'-phosphate</name>
        <dbReference type="ChEBI" id="CHEBI:597326"/>
    </cofactor>
</comment>
<dbReference type="GO" id="GO:0008483">
    <property type="term" value="F:transaminase activity"/>
    <property type="evidence" value="ECO:0007669"/>
    <property type="project" value="UniProtKB-KW"/>
</dbReference>
<dbReference type="Pfam" id="PF01041">
    <property type="entry name" value="DegT_DnrJ_EryC1"/>
    <property type="match status" value="1"/>
</dbReference>
<dbReference type="CDD" id="cd00616">
    <property type="entry name" value="AHBA_syn"/>
    <property type="match status" value="1"/>
</dbReference>
<dbReference type="EMBL" id="BAAABU010000004">
    <property type="protein sequence ID" value="GAA0223657.1"/>
    <property type="molecule type" value="Genomic_DNA"/>
</dbReference>
<evidence type="ECO:0000313" key="3">
    <source>
        <dbReference type="EMBL" id="GAA0223657.1"/>
    </source>
</evidence>
<comment type="caution">
    <text evidence="3">The sequence shown here is derived from an EMBL/GenBank/DDBJ whole genome shotgun (WGS) entry which is preliminary data.</text>
</comment>
<dbReference type="SUPFAM" id="SSF53383">
    <property type="entry name" value="PLP-dependent transferases"/>
    <property type="match status" value="1"/>
</dbReference>
<sequence length="376" mass="40156">MSDPIILGQPTVGDEELAAIAEVFKSGWLAGAGPTCRRFEERFAATVGTAHALTTSNCGSALHLALHVLGAGPGDEVIVGDYTFPATGHAVMYTGAKPVFADVRPDIWTVDPAAVEAAITPRTKGIVAVDLAGQPADYDELRAIADKHGLFLIEDAACAAGATYKGRPAGSLADIAAFSFHGRKGITSGEGGALTTDNAEWDARVRKLHTYGIEPALGREGSDTLPIPSFHELGWNYRLSDVQAAIMNVQLDRLPSLLAARTHVAERYGELLKDVEGIELPVTLPDRTHPWQAYIITIDPSISRDQVALKLRGRGVQCNFGTYASHVQPIYGATQPCPVSADVFRRHLAIPMHANLTDEQVERAAEAVRDVLAELA</sequence>
<dbReference type="InterPro" id="IPR015422">
    <property type="entry name" value="PyrdxlP-dep_Trfase_small"/>
</dbReference>
<organism evidence="3 4">
    <name type="scientific">Saccharothrix mutabilis subsp. mutabilis</name>
    <dbReference type="NCBI Taxonomy" id="66855"/>
    <lineage>
        <taxon>Bacteria</taxon>
        <taxon>Bacillati</taxon>
        <taxon>Actinomycetota</taxon>
        <taxon>Actinomycetes</taxon>
        <taxon>Pseudonocardiales</taxon>
        <taxon>Pseudonocardiaceae</taxon>
        <taxon>Saccharothrix</taxon>
    </lineage>
</organism>
<keyword evidence="3" id="KW-0032">Aminotransferase</keyword>
<proteinExistence type="inferred from homology"/>
<evidence type="ECO:0000313" key="4">
    <source>
        <dbReference type="Proteomes" id="UP001500416"/>
    </source>
</evidence>
<keyword evidence="2" id="KW-0663">Pyridoxal phosphate</keyword>
<protein>
    <submittedName>
        <fullName evidence="3">DegT/DnrJ/EryC1/StrS family aminotransferase</fullName>
    </submittedName>
</protein>
<dbReference type="InterPro" id="IPR000653">
    <property type="entry name" value="DegT/StrS_aminotransferase"/>
</dbReference>
<evidence type="ECO:0000256" key="1">
    <source>
        <dbReference type="ARBA" id="ARBA00001933"/>
    </source>
</evidence>
<dbReference type="Proteomes" id="UP001500416">
    <property type="component" value="Unassembled WGS sequence"/>
</dbReference>
<keyword evidence="3" id="KW-0808">Transferase</keyword>
<gene>
    <name evidence="3" type="ORF">GCM10010492_22190</name>
</gene>
<keyword evidence="4" id="KW-1185">Reference proteome</keyword>
<name>A0ABP3D566_9PSEU</name>
<dbReference type="InterPro" id="IPR015421">
    <property type="entry name" value="PyrdxlP-dep_Trfase_major"/>
</dbReference>
<comment type="similarity">
    <text evidence="2">Belongs to the DegT/DnrJ/EryC1 family.</text>
</comment>
<dbReference type="PANTHER" id="PTHR30244">
    <property type="entry name" value="TRANSAMINASE"/>
    <property type="match status" value="1"/>
</dbReference>
<dbReference type="PIRSF" id="PIRSF000390">
    <property type="entry name" value="PLP_StrS"/>
    <property type="match status" value="1"/>
</dbReference>
<dbReference type="Gene3D" id="3.90.1150.10">
    <property type="entry name" value="Aspartate Aminotransferase, domain 1"/>
    <property type="match status" value="1"/>
</dbReference>
<evidence type="ECO:0000256" key="2">
    <source>
        <dbReference type="RuleBase" id="RU004508"/>
    </source>
</evidence>
<accession>A0ABP3D566</accession>
<dbReference type="PANTHER" id="PTHR30244:SF34">
    <property type="entry name" value="DTDP-4-AMINO-4,6-DIDEOXYGALACTOSE TRANSAMINASE"/>
    <property type="match status" value="1"/>
</dbReference>
<dbReference type="InterPro" id="IPR015424">
    <property type="entry name" value="PyrdxlP-dep_Trfase"/>
</dbReference>